<evidence type="ECO:0000313" key="9">
    <source>
        <dbReference type="EMBL" id="KAG2315293.1"/>
    </source>
</evidence>
<evidence type="ECO:0000256" key="7">
    <source>
        <dbReference type="ARBA" id="ARBA00058775"/>
    </source>
</evidence>
<dbReference type="PANTHER" id="PTHR13218">
    <property type="entry name" value="TRANSCRIPTION INITIATION FACTOR TFIID SUBUNIT 11-RELATED"/>
    <property type="match status" value="1"/>
</dbReference>
<gene>
    <name evidence="9" type="ORF">Bca52824_018415</name>
</gene>
<evidence type="ECO:0000256" key="2">
    <source>
        <dbReference type="ARBA" id="ARBA00009788"/>
    </source>
</evidence>
<keyword evidence="5" id="KW-0804">Transcription</keyword>
<keyword evidence="4" id="KW-0010">Activator</keyword>
<keyword evidence="3" id="KW-0805">Transcription regulation</keyword>
<dbReference type="GO" id="GO:0005669">
    <property type="term" value="C:transcription factor TFIID complex"/>
    <property type="evidence" value="ECO:0007669"/>
    <property type="project" value="InterPro"/>
</dbReference>
<evidence type="ECO:0000256" key="6">
    <source>
        <dbReference type="ARBA" id="ARBA00023242"/>
    </source>
</evidence>
<feature type="domain" description="TAFII28-like protein" evidence="8">
    <location>
        <begin position="83"/>
        <end position="167"/>
    </location>
</feature>
<keyword evidence="6" id="KW-0539">Nucleus</keyword>
<accession>A0A8X8AYK0</accession>
<proteinExistence type="inferred from homology"/>
<comment type="subcellular location">
    <subcellularLocation>
        <location evidence="1">Nucleus</location>
    </subcellularLocation>
</comment>
<reference evidence="9 10" key="1">
    <citation type="submission" date="2020-02" db="EMBL/GenBank/DDBJ databases">
        <authorList>
            <person name="Ma Q."/>
            <person name="Huang Y."/>
            <person name="Song X."/>
            <person name="Pei D."/>
        </authorList>
    </citation>
    <scope>NUCLEOTIDE SEQUENCE [LARGE SCALE GENOMIC DNA]</scope>
    <source>
        <strain evidence="9">Sxm20200214</strain>
        <tissue evidence="9">Leaf</tissue>
    </source>
</reference>
<keyword evidence="10" id="KW-1185">Reference proteome</keyword>
<comment type="function">
    <text evidence="7">TAFs are components of the transcription factor IID (TFIID) complex that is essential for mediating regulation of RNA polymerase transcription.</text>
</comment>
<dbReference type="GO" id="GO:0046982">
    <property type="term" value="F:protein heterodimerization activity"/>
    <property type="evidence" value="ECO:0007669"/>
    <property type="project" value="InterPro"/>
</dbReference>
<dbReference type="AlphaFoldDB" id="A0A8X8AYK0"/>
<dbReference type="CDD" id="cd08048">
    <property type="entry name" value="HFD_TAF11"/>
    <property type="match status" value="1"/>
</dbReference>
<comment type="caution">
    <text evidence="9">The sequence shown here is derived from an EMBL/GenBank/DDBJ whole genome shotgun (WGS) entry which is preliminary data.</text>
</comment>
<sequence>MHTLIKDALIDISQEQRPNGFFDLGFVINVGSISPGRDGRLEIEQTPEEDEIRALKRSQTSEEEDNMGAEFTRYPTPAKMQTILTHFTVDQMSRYESFRRSALHKSNMKKVLQSITGQKVSDTLNIVVCGIAKMFVGELVETARVEMGKKKDSGPIRPCHIRESYRRLKLQGKVPKRSVPRLFH</sequence>
<dbReference type="GO" id="GO:0016251">
    <property type="term" value="F:RNA polymerase II general transcription initiation factor activity"/>
    <property type="evidence" value="ECO:0007669"/>
    <property type="project" value="TreeGrafter"/>
</dbReference>
<name>A0A8X8AYK0_BRACI</name>
<dbReference type="FunFam" id="1.10.20.10:FF:000055">
    <property type="entry name" value="Transcription initiation factor TFIID subunit 11"/>
    <property type="match status" value="1"/>
</dbReference>
<evidence type="ECO:0000313" key="10">
    <source>
        <dbReference type="Proteomes" id="UP000886595"/>
    </source>
</evidence>
<evidence type="ECO:0000256" key="4">
    <source>
        <dbReference type="ARBA" id="ARBA00023159"/>
    </source>
</evidence>
<evidence type="ECO:0000256" key="3">
    <source>
        <dbReference type="ARBA" id="ARBA00023015"/>
    </source>
</evidence>
<dbReference type="InterPro" id="IPR006809">
    <property type="entry name" value="TAFII28_dom"/>
</dbReference>
<protein>
    <recommendedName>
        <fullName evidence="8">TAFII28-like protein domain-containing protein</fullName>
    </recommendedName>
</protein>
<evidence type="ECO:0000259" key="8">
    <source>
        <dbReference type="Pfam" id="PF04719"/>
    </source>
</evidence>
<dbReference type="InterPro" id="IPR045127">
    <property type="entry name" value="TAF11-like"/>
</dbReference>
<dbReference type="PANTHER" id="PTHR13218:SF8">
    <property type="entry name" value="TRANSCRIPTION INITIATION FACTOR TFIID SUBUNIT 11"/>
    <property type="match status" value="1"/>
</dbReference>
<dbReference type="Proteomes" id="UP000886595">
    <property type="component" value="Unassembled WGS sequence"/>
</dbReference>
<dbReference type="InterPro" id="IPR009072">
    <property type="entry name" value="Histone-fold"/>
</dbReference>
<dbReference type="Pfam" id="PF04719">
    <property type="entry name" value="TAFII28"/>
    <property type="match status" value="1"/>
</dbReference>
<dbReference type="GO" id="GO:0051123">
    <property type="term" value="P:RNA polymerase II preinitiation complex assembly"/>
    <property type="evidence" value="ECO:0007669"/>
    <property type="project" value="InterPro"/>
</dbReference>
<dbReference type="SUPFAM" id="SSF47113">
    <property type="entry name" value="Histone-fold"/>
    <property type="match status" value="1"/>
</dbReference>
<dbReference type="EMBL" id="JAAMPC010000004">
    <property type="protein sequence ID" value="KAG2315293.1"/>
    <property type="molecule type" value="Genomic_DNA"/>
</dbReference>
<evidence type="ECO:0000256" key="1">
    <source>
        <dbReference type="ARBA" id="ARBA00004123"/>
    </source>
</evidence>
<evidence type="ECO:0000256" key="5">
    <source>
        <dbReference type="ARBA" id="ARBA00023163"/>
    </source>
</evidence>
<dbReference type="OrthoDB" id="28335at2759"/>
<organism evidence="9 10">
    <name type="scientific">Brassica carinata</name>
    <name type="common">Ethiopian mustard</name>
    <name type="synonym">Abyssinian cabbage</name>
    <dbReference type="NCBI Taxonomy" id="52824"/>
    <lineage>
        <taxon>Eukaryota</taxon>
        <taxon>Viridiplantae</taxon>
        <taxon>Streptophyta</taxon>
        <taxon>Embryophyta</taxon>
        <taxon>Tracheophyta</taxon>
        <taxon>Spermatophyta</taxon>
        <taxon>Magnoliopsida</taxon>
        <taxon>eudicotyledons</taxon>
        <taxon>Gunneridae</taxon>
        <taxon>Pentapetalae</taxon>
        <taxon>rosids</taxon>
        <taxon>malvids</taxon>
        <taxon>Brassicales</taxon>
        <taxon>Brassicaceae</taxon>
        <taxon>Brassiceae</taxon>
        <taxon>Brassica</taxon>
    </lineage>
</organism>
<comment type="similarity">
    <text evidence="2">Belongs to the TAF11 family.</text>
</comment>
<dbReference type="Gene3D" id="1.10.20.10">
    <property type="entry name" value="Histone, subunit A"/>
    <property type="match status" value="1"/>
</dbReference>